<dbReference type="Gene3D" id="3.90.76.10">
    <property type="entry name" value="Dipeptide-binding Protein, Domain 1"/>
    <property type="match status" value="1"/>
</dbReference>
<dbReference type="SUPFAM" id="SSF53850">
    <property type="entry name" value="Periplasmic binding protein-like II"/>
    <property type="match status" value="1"/>
</dbReference>
<dbReference type="EMBL" id="CP035503">
    <property type="protein sequence ID" value="QDL36357.1"/>
    <property type="molecule type" value="Genomic_DNA"/>
</dbReference>
<dbReference type="Gene3D" id="3.40.190.10">
    <property type="entry name" value="Periplasmic binding protein-like II"/>
    <property type="match status" value="1"/>
</dbReference>
<evidence type="ECO:0000259" key="4">
    <source>
        <dbReference type="Pfam" id="PF00496"/>
    </source>
</evidence>
<accession>A0A515D7N0</accession>
<comment type="similarity">
    <text evidence="1">Belongs to the bacterial solute-binding protein 5 family.</text>
</comment>
<evidence type="ECO:0000256" key="3">
    <source>
        <dbReference type="ARBA" id="ARBA00022729"/>
    </source>
</evidence>
<dbReference type="GO" id="GO:1904680">
    <property type="term" value="F:peptide transmembrane transporter activity"/>
    <property type="evidence" value="ECO:0007669"/>
    <property type="project" value="TreeGrafter"/>
</dbReference>
<evidence type="ECO:0000256" key="2">
    <source>
        <dbReference type="ARBA" id="ARBA00022448"/>
    </source>
</evidence>
<dbReference type="GO" id="GO:0043190">
    <property type="term" value="C:ATP-binding cassette (ABC) transporter complex"/>
    <property type="evidence" value="ECO:0007669"/>
    <property type="project" value="InterPro"/>
</dbReference>
<dbReference type="PANTHER" id="PTHR30290:SF9">
    <property type="entry name" value="OLIGOPEPTIDE-BINDING PROTEIN APPA"/>
    <property type="match status" value="1"/>
</dbReference>
<dbReference type="AlphaFoldDB" id="A0A515D7N0"/>
<evidence type="ECO:0000313" key="5">
    <source>
        <dbReference type="EMBL" id="QDL36357.1"/>
    </source>
</evidence>
<protein>
    <submittedName>
        <fullName evidence="5">ABC transporter substrate-binding protein</fullName>
    </submittedName>
</protein>
<dbReference type="InterPro" id="IPR000914">
    <property type="entry name" value="SBP_5_dom"/>
</dbReference>
<dbReference type="InterPro" id="IPR030678">
    <property type="entry name" value="Peptide/Ni-bd"/>
</dbReference>
<keyword evidence="2" id="KW-0813">Transport</keyword>
<dbReference type="KEGG" id="rhf:EUB48_02860"/>
<dbReference type="Proteomes" id="UP000316798">
    <property type="component" value="Chromosome"/>
</dbReference>
<keyword evidence="3" id="KW-0732">Signal</keyword>
<proteinExistence type="inferred from homology"/>
<dbReference type="InterPro" id="IPR039424">
    <property type="entry name" value="SBP_5"/>
</dbReference>
<name>A0A515D7N0_9BURK</name>
<dbReference type="CDD" id="cd08498">
    <property type="entry name" value="PBP2_NikA_DppA_OppA_like_2"/>
    <property type="match status" value="1"/>
</dbReference>
<evidence type="ECO:0000256" key="1">
    <source>
        <dbReference type="ARBA" id="ARBA00005695"/>
    </source>
</evidence>
<dbReference type="Gene3D" id="3.10.105.10">
    <property type="entry name" value="Dipeptide-binding Protein, Domain 3"/>
    <property type="match status" value="1"/>
</dbReference>
<dbReference type="Pfam" id="PF00496">
    <property type="entry name" value="SBP_bac_5"/>
    <property type="match status" value="1"/>
</dbReference>
<gene>
    <name evidence="5" type="ORF">EUB48_02860</name>
</gene>
<evidence type="ECO:0000313" key="6">
    <source>
        <dbReference type="Proteomes" id="UP000316798"/>
    </source>
</evidence>
<keyword evidence="6" id="KW-1185">Reference proteome</keyword>
<reference evidence="5 6" key="1">
    <citation type="submission" date="2019-01" db="EMBL/GenBank/DDBJ databases">
        <title>Genomic insights into a novel species Rhodoferax sp.</title>
        <authorList>
            <person name="Jin L."/>
        </authorList>
    </citation>
    <scope>NUCLEOTIDE SEQUENCE [LARGE SCALE GENOMIC DNA]</scope>
    <source>
        <strain evidence="5 6">CHu59-6-5</strain>
    </source>
</reference>
<organism evidence="5 6">
    <name type="scientific">Rhodoferax sediminis</name>
    <dbReference type="NCBI Taxonomy" id="2509614"/>
    <lineage>
        <taxon>Bacteria</taxon>
        <taxon>Pseudomonadati</taxon>
        <taxon>Pseudomonadota</taxon>
        <taxon>Betaproteobacteria</taxon>
        <taxon>Burkholderiales</taxon>
        <taxon>Comamonadaceae</taxon>
        <taxon>Rhodoferax</taxon>
    </lineage>
</organism>
<feature type="domain" description="Solute-binding protein family 5" evidence="4">
    <location>
        <begin position="110"/>
        <end position="481"/>
    </location>
</feature>
<dbReference type="PANTHER" id="PTHR30290">
    <property type="entry name" value="PERIPLASMIC BINDING COMPONENT OF ABC TRANSPORTER"/>
    <property type="match status" value="1"/>
</dbReference>
<dbReference type="GO" id="GO:0015833">
    <property type="term" value="P:peptide transport"/>
    <property type="evidence" value="ECO:0007669"/>
    <property type="project" value="TreeGrafter"/>
</dbReference>
<sequence length="573" mass="64255">MTTFFRWARRCTPVWWSRPCRCARRRYRDPDSFLSCPKEFVVKFKSNLLTVAVVCALSATSFVASAQTLRVADQGDALSMDPMSLNESLQLSVDGNMYEGLTGRGKDLSLAPALATSWKQTSPTVWRFELRKGVQFHDGTPFTADDVLFSFQRASADGSDMKSYTNDIKEVRKVGDFAVEIETKAPFPILPDVVSLVYIMSKKWCETNQATKPVDRRKGIENAASFRENGTGPYRLRERQPNVRTVMERFGNYWGKVEGNAQQVVFTPIGNDATRVAALLSGEVDVMEPVPVQDIGRVNANASTKVMVGPELRTIFLGMDQKRDELLYSSVKGKNPFKDKRVRQAFYQAIDIEGIKTTVMRGASRPTALMIGPGNNGWTAEQDKRLPYDVEAAKKLMVEAGYPNGFELTMNCPNDRYVNDSRICQAVAANLAKINVKINLQAETKGTYFPKILRRDTSFYMLGWTPSTYDAHNALNALMVCPDDKTGAGQFNLGSYCNPKLDELTHKIQSENDKAKRLAEIKEAFAIHAADVGHIPLHQQSLAWGMSKKISLVQRADNFMDYKWVHINKADAR</sequence>
<dbReference type="OrthoDB" id="9801799at2"/>
<dbReference type="GO" id="GO:0030288">
    <property type="term" value="C:outer membrane-bounded periplasmic space"/>
    <property type="evidence" value="ECO:0007669"/>
    <property type="project" value="UniProtKB-ARBA"/>
</dbReference>
<dbReference type="PIRSF" id="PIRSF002741">
    <property type="entry name" value="MppA"/>
    <property type="match status" value="1"/>
</dbReference>